<proteinExistence type="predicted"/>
<evidence type="ECO:0000313" key="8">
    <source>
        <dbReference type="EMBL" id="GFU15077.1"/>
    </source>
</evidence>
<evidence type="ECO:0000313" key="9">
    <source>
        <dbReference type="Proteomes" id="UP000887013"/>
    </source>
</evidence>
<dbReference type="PANTHER" id="PTHR11662">
    <property type="entry name" value="SOLUTE CARRIER FAMILY 17"/>
    <property type="match status" value="1"/>
</dbReference>
<keyword evidence="4 6" id="KW-0472">Membrane</keyword>
<comment type="caution">
    <text evidence="7">The sequence shown here is derived from an EMBL/GenBank/DDBJ whole genome shotgun (WGS) entry which is preliminary data.</text>
</comment>
<sequence length="221" mass="24344">MSGTHMSYFLLESDAGKKKYIPKRWILMALGFFGFFNVYAMRVNLSVAMVAMVKQPIEHEISDSSSVACRELITPSRKNDRLSLMSERTGEFDWDISTQATILGSFFYGYVITQIPGGNISERYGAKWLFGIGTILGVTNGIGNLAGFLAPAYVGIITGKGQTVNNWRIVFLTASALLTVSGLVFNFFCTAELQPWGISETAVERTKDDDSESVPMIDDTS</sequence>
<dbReference type="PANTHER" id="PTHR11662:SF399">
    <property type="entry name" value="FI19708P1-RELATED"/>
    <property type="match status" value="1"/>
</dbReference>
<keyword evidence="2 6" id="KW-0812">Transmembrane</keyword>
<name>A0A8X6IZX6_NEPPI</name>
<dbReference type="GO" id="GO:0022857">
    <property type="term" value="F:transmembrane transporter activity"/>
    <property type="evidence" value="ECO:0007669"/>
    <property type="project" value="TreeGrafter"/>
</dbReference>
<keyword evidence="9" id="KW-1185">Reference proteome</keyword>
<dbReference type="Proteomes" id="UP000887013">
    <property type="component" value="Unassembled WGS sequence"/>
</dbReference>
<evidence type="ECO:0000313" key="7">
    <source>
        <dbReference type="EMBL" id="GFS68023.1"/>
    </source>
</evidence>
<evidence type="ECO:0008006" key="10">
    <source>
        <dbReference type="Google" id="ProtNLM"/>
    </source>
</evidence>
<evidence type="ECO:0000256" key="1">
    <source>
        <dbReference type="ARBA" id="ARBA00004141"/>
    </source>
</evidence>
<evidence type="ECO:0000256" key="2">
    <source>
        <dbReference type="ARBA" id="ARBA00022692"/>
    </source>
</evidence>
<feature type="transmembrane region" description="Helical" evidence="6">
    <location>
        <begin position="169"/>
        <end position="189"/>
    </location>
</feature>
<keyword evidence="3 6" id="KW-1133">Transmembrane helix</keyword>
<feature type="region of interest" description="Disordered" evidence="5">
    <location>
        <begin position="202"/>
        <end position="221"/>
    </location>
</feature>
<dbReference type="GO" id="GO:0006820">
    <property type="term" value="P:monoatomic anion transport"/>
    <property type="evidence" value="ECO:0007669"/>
    <property type="project" value="TreeGrafter"/>
</dbReference>
<feature type="transmembrane region" description="Helical" evidence="6">
    <location>
        <begin position="128"/>
        <end position="149"/>
    </location>
</feature>
<reference evidence="7" key="1">
    <citation type="submission" date="2020-08" db="EMBL/GenBank/DDBJ databases">
        <title>Multicomponent nature underlies the extraordinary mechanical properties of spider dragline silk.</title>
        <authorList>
            <person name="Kono N."/>
            <person name="Nakamura H."/>
            <person name="Mori M."/>
            <person name="Yoshida Y."/>
            <person name="Ohtoshi R."/>
            <person name="Malay A.D."/>
            <person name="Moran D.A.P."/>
            <person name="Tomita M."/>
            <person name="Numata K."/>
            <person name="Arakawa K."/>
        </authorList>
    </citation>
    <scope>NUCLEOTIDE SEQUENCE</scope>
</reference>
<protein>
    <recommendedName>
        <fullName evidence="10">Inorganic phosphate cotransporter</fullName>
    </recommendedName>
</protein>
<dbReference type="EMBL" id="BMAW01030115">
    <property type="protein sequence ID" value="GFU15077.1"/>
    <property type="molecule type" value="Genomic_DNA"/>
</dbReference>
<evidence type="ECO:0000256" key="4">
    <source>
        <dbReference type="ARBA" id="ARBA00023136"/>
    </source>
</evidence>
<feature type="transmembrane region" description="Helical" evidence="6">
    <location>
        <begin position="25"/>
        <end position="45"/>
    </location>
</feature>
<organism evidence="7 9">
    <name type="scientific">Nephila pilipes</name>
    <name type="common">Giant wood spider</name>
    <name type="synonym">Nephila maculata</name>
    <dbReference type="NCBI Taxonomy" id="299642"/>
    <lineage>
        <taxon>Eukaryota</taxon>
        <taxon>Metazoa</taxon>
        <taxon>Ecdysozoa</taxon>
        <taxon>Arthropoda</taxon>
        <taxon>Chelicerata</taxon>
        <taxon>Arachnida</taxon>
        <taxon>Araneae</taxon>
        <taxon>Araneomorphae</taxon>
        <taxon>Entelegynae</taxon>
        <taxon>Araneoidea</taxon>
        <taxon>Nephilidae</taxon>
        <taxon>Nephila</taxon>
    </lineage>
</organism>
<dbReference type="OrthoDB" id="6514670at2759"/>
<accession>A0A8X6IZX6</accession>
<dbReference type="Gene3D" id="1.20.1250.20">
    <property type="entry name" value="MFS general substrate transporter like domains"/>
    <property type="match status" value="1"/>
</dbReference>
<dbReference type="InterPro" id="IPR036259">
    <property type="entry name" value="MFS_trans_sf"/>
</dbReference>
<dbReference type="SUPFAM" id="SSF103473">
    <property type="entry name" value="MFS general substrate transporter"/>
    <property type="match status" value="1"/>
</dbReference>
<dbReference type="GO" id="GO:0016020">
    <property type="term" value="C:membrane"/>
    <property type="evidence" value="ECO:0007669"/>
    <property type="project" value="UniProtKB-SubCell"/>
</dbReference>
<dbReference type="InterPro" id="IPR050382">
    <property type="entry name" value="MFS_Na/Anion_cotransporter"/>
</dbReference>
<dbReference type="EMBL" id="BMAW01000208">
    <property type="protein sequence ID" value="GFS68023.1"/>
    <property type="molecule type" value="Genomic_DNA"/>
</dbReference>
<comment type="subcellular location">
    <subcellularLocation>
        <location evidence="1">Membrane</location>
        <topology evidence="1">Multi-pass membrane protein</topology>
    </subcellularLocation>
</comment>
<evidence type="ECO:0000256" key="5">
    <source>
        <dbReference type="SAM" id="MobiDB-lite"/>
    </source>
</evidence>
<evidence type="ECO:0000256" key="6">
    <source>
        <dbReference type="SAM" id="Phobius"/>
    </source>
</evidence>
<dbReference type="AlphaFoldDB" id="A0A8X6IZX6"/>
<evidence type="ECO:0000256" key="3">
    <source>
        <dbReference type="ARBA" id="ARBA00022989"/>
    </source>
</evidence>
<gene>
    <name evidence="7" type="primary">SLC17A5</name>
    <name evidence="7" type="ORF">NPIL_276651</name>
    <name evidence="8" type="ORF">NPIL_572721</name>
</gene>